<accession>A0A222FQF3</accession>
<dbReference type="PANTHER" id="PTHR11076:SF33">
    <property type="entry name" value="DNA POLYMERASE KAPPA"/>
    <property type="match status" value="1"/>
</dbReference>
<evidence type="ECO:0000256" key="13">
    <source>
        <dbReference type="ARBA" id="ARBA00023204"/>
    </source>
</evidence>
<comment type="subunit">
    <text evidence="15">Monomer.</text>
</comment>
<gene>
    <name evidence="15" type="primary">dinB</name>
    <name evidence="18" type="ORF">CHH28_19690</name>
</gene>
<comment type="subcellular location">
    <subcellularLocation>
        <location evidence="1 15">Cytoplasm</location>
    </subcellularLocation>
</comment>
<dbReference type="GO" id="GO:0006281">
    <property type="term" value="P:DNA repair"/>
    <property type="evidence" value="ECO:0007669"/>
    <property type="project" value="UniProtKB-UniRule"/>
</dbReference>
<evidence type="ECO:0000256" key="11">
    <source>
        <dbReference type="ARBA" id="ARBA00022932"/>
    </source>
</evidence>
<feature type="site" description="Substrate discrimination" evidence="15">
    <location>
        <position position="13"/>
    </location>
</feature>
<dbReference type="InterPro" id="IPR050116">
    <property type="entry name" value="DNA_polymerase-Y"/>
</dbReference>
<comment type="catalytic activity">
    <reaction evidence="14 15">
        <text>DNA(n) + a 2'-deoxyribonucleoside 5'-triphosphate = DNA(n+1) + diphosphate</text>
        <dbReference type="Rhea" id="RHEA:22508"/>
        <dbReference type="Rhea" id="RHEA-COMP:17339"/>
        <dbReference type="Rhea" id="RHEA-COMP:17340"/>
        <dbReference type="ChEBI" id="CHEBI:33019"/>
        <dbReference type="ChEBI" id="CHEBI:61560"/>
        <dbReference type="ChEBI" id="CHEBI:173112"/>
        <dbReference type="EC" id="2.7.7.7"/>
    </reaction>
</comment>
<evidence type="ECO:0000256" key="4">
    <source>
        <dbReference type="ARBA" id="ARBA00022490"/>
    </source>
</evidence>
<dbReference type="EC" id="2.7.7.7" evidence="15"/>
<proteinExistence type="inferred from homology"/>
<feature type="domain" description="UmuC" evidence="17">
    <location>
        <begin position="4"/>
        <end position="180"/>
    </location>
</feature>
<dbReference type="Gene3D" id="3.30.1490.100">
    <property type="entry name" value="DNA polymerase, Y-family, little finger domain"/>
    <property type="match status" value="1"/>
</dbReference>
<dbReference type="PROSITE" id="PS50173">
    <property type="entry name" value="UMUC"/>
    <property type="match status" value="1"/>
</dbReference>
<dbReference type="InterPro" id="IPR022880">
    <property type="entry name" value="DNApol_IV"/>
</dbReference>
<dbReference type="SUPFAM" id="SSF56672">
    <property type="entry name" value="DNA/RNA polymerases"/>
    <property type="match status" value="1"/>
</dbReference>
<keyword evidence="9 15" id="KW-0227">DNA damage</keyword>
<keyword evidence="12 15" id="KW-0238">DNA-binding</keyword>
<keyword evidence="10 15" id="KW-0460">Magnesium</keyword>
<dbReference type="Pfam" id="PF11799">
    <property type="entry name" value="IMS_C"/>
    <property type="match status" value="1"/>
</dbReference>
<comment type="function">
    <text evidence="15">Poorly processive, error-prone DNA polymerase involved in untargeted mutagenesis. Copies undamaged DNA at stalled replication forks, which arise in vivo from mismatched or misaligned primer ends. These misaligned primers can be extended by PolIV. Exhibits no 3'-5' exonuclease (proofreading) activity. May be involved in translesional synthesis, in conjunction with the beta clamp from PolIII.</text>
</comment>
<sequence>MRKVIHIDCDCFFAAVEMRDHPQLRSVPMAIGGRQRRGVISTCNYPARDYGVRSAMPVSQALKLCPQLTLMPGRMDVYKQVSAEVMAILRSAARRFEQVSIDEAYLEIDEGESATQLAAQLRDRIRQQLGISVSAGISVNKFLAKVASDWNKPDGQFLVGPEQLDEFVAALPVRRIPGIGPAFEQRLQQHGIVTCADAQTWSLTELVRLFGRSGAQLYERCRGIDERPLRSQRVRKSISIERTFLHDLQGAESCLAELPALMARWQQRLDTAGLEAQTLAPFVKVKFADFRQTTLADHEAEATVAGFQQLLQRALKRSDQGVRLLGIGGRIPADDGQQLSLFPDQANMPPGHSSKEPLLMSSPSTAPTKTSVG</sequence>
<dbReference type="HAMAP" id="MF_01113">
    <property type="entry name" value="DNApol_IV"/>
    <property type="match status" value="1"/>
</dbReference>
<dbReference type="InterPro" id="IPR017961">
    <property type="entry name" value="DNA_pol_Y-fam_little_finger"/>
</dbReference>
<keyword evidence="3 15" id="KW-0515">Mutator protein</keyword>
<keyword evidence="5 15" id="KW-0808">Transferase</keyword>
<dbReference type="GO" id="GO:0009432">
    <property type="term" value="P:SOS response"/>
    <property type="evidence" value="ECO:0007669"/>
    <property type="project" value="TreeGrafter"/>
</dbReference>
<protein>
    <recommendedName>
        <fullName evidence="15">DNA polymerase IV</fullName>
        <shortName evidence="15">Pol IV</shortName>
        <ecNumber evidence="15">2.7.7.7</ecNumber>
    </recommendedName>
</protein>
<feature type="active site" evidence="15">
    <location>
        <position position="103"/>
    </location>
</feature>
<keyword evidence="13 15" id="KW-0234">DNA repair</keyword>
<feature type="region of interest" description="Disordered" evidence="16">
    <location>
        <begin position="336"/>
        <end position="373"/>
    </location>
</feature>
<dbReference type="Pfam" id="PF21999">
    <property type="entry name" value="IMS_HHH_1"/>
    <property type="match status" value="1"/>
</dbReference>
<evidence type="ECO:0000259" key="17">
    <source>
        <dbReference type="PROSITE" id="PS50173"/>
    </source>
</evidence>
<dbReference type="InterPro" id="IPR043128">
    <property type="entry name" value="Rev_trsase/Diguanyl_cyclase"/>
</dbReference>
<reference evidence="18 19" key="1">
    <citation type="submission" date="2017-07" db="EMBL/GenBank/DDBJ databases">
        <title>Annotated genome sequence of Bacterioplanes sanyensis isolated from Red Sea.</title>
        <authorList>
            <person name="Rehman Z.U."/>
        </authorList>
    </citation>
    <scope>NUCLEOTIDE SEQUENCE [LARGE SCALE GENOMIC DNA]</scope>
    <source>
        <strain evidence="18 19">NV9</strain>
    </source>
</reference>
<comment type="cofactor">
    <cofactor evidence="15">
        <name>Mg(2+)</name>
        <dbReference type="ChEBI" id="CHEBI:18420"/>
    </cofactor>
    <text evidence="15">Binds 2 magnesium ions per subunit.</text>
</comment>
<dbReference type="EMBL" id="CP022530">
    <property type="protein sequence ID" value="ASP40754.1"/>
    <property type="molecule type" value="Genomic_DNA"/>
</dbReference>
<dbReference type="Gene3D" id="3.40.1170.60">
    <property type="match status" value="1"/>
</dbReference>
<dbReference type="Proteomes" id="UP000202440">
    <property type="component" value="Chromosome"/>
</dbReference>
<evidence type="ECO:0000256" key="3">
    <source>
        <dbReference type="ARBA" id="ARBA00022457"/>
    </source>
</evidence>
<evidence type="ECO:0000256" key="10">
    <source>
        <dbReference type="ARBA" id="ARBA00022842"/>
    </source>
</evidence>
<evidence type="ECO:0000256" key="1">
    <source>
        <dbReference type="ARBA" id="ARBA00004496"/>
    </source>
</evidence>
<keyword evidence="7 15" id="KW-0235">DNA replication</keyword>
<dbReference type="GO" id="GO:0006261">
    <property type="term" value="P:DNA-templated DNA replication"/>
    <property type="evidence" value="ECO:0007669"/>
    <property type="project" value="UniProtKB-UniRule"/>
</dbReference>
<dbReference type="GO" id="GO:0003684">
    <property type="term" value="F:damaged DNA binding"/>
    <property type="evidence" value="ECO:0007669"/>
    <property type="project" value="InterPro"/>
</dbReference>
<feature type="compositionally biased region" description="Polar residues" evidence="16">
    <location>
        <begin position="361"/>
        <end position="373"/>
    </location>
</feature>
<keyword evidence="4 15" id="KW-0963">Cytoplasm</keyword>
<dbReference type="AlphaFoldDB" id="A0A222FQF3"/>
<dbReference type="OrthoDB" id="9808813at2"/>
<dbReference type="InterPro" id="IPR053848">
    <property type="entry name" value="IMS_HHH_1"/>
</dbReference>
<dbReference type="InterPro" id="IPR001126">
    <property type="entry name" value="UmuC"/>
</dbReference>
<dbReference type="GO" id="GO:0042276">
    <property type="term" value="P:error-prone translesion synthesis"/>
    <property type="evidence" value="ECO:0007669"/>
    <property type="project" value="TreeGrafter"/>
</dbReference>
<feature type="binding site" evidence="15">
    <location>
        <position position="102"/>
    </location>
    <ligand>
        <name>Mg(2+)</name>
        <dbReference type="ChEBI" id="CHEBI:18420"/>
    </ligand>
</feature>
<dbReference type="FunFam" id="3.40.1170.60:FF:000001">
    <property type="entry name" value="DNA polymerase IV"/>
    <property type="match status" value="1"/>
</dbReference>
<dbReference type="InterPro" id="IPR043502">
    <property type="entry name" value="DNA/RNA_pol_sf"/>
</dbReference>
<evidence type="ECO:0000313" key="18">
    <source>
        <dbReference type="EMBL" id="ASP40754.1"/>
    </source>
</evidence>
<evidence type="ECO:0000256" key="15">
    <source>
        <dbReference type="HAMAP-Rule" id="MF_01113"/>
    </source>
</evidence>
<dbReference type="GO" id="GO:0003887">
    <property type="term" value="F:DNA-directed DNA polymerase activity"/>
    <property type="evidence" value="ECO:0007669"/>
    <property type="project" value="UniProtKB-UniRule"/>
</dbReference>
<evidence type="ECO:0000256" key="7">
    <source>
        <dbReference type="ARBA" id="ARBA00022705"/>
    </source>
</evidence>
<dbReference type="RefSeq" id="WP_094061914.1">
    <property type="nucleotide sequence ID" value="NZ_CP022530.1"/>
</dbReference>
<evidence type="ECO:0000256" key="6">
    <source>
        <dbReference type="ARBA" id="ARBA00022695"/>
    </source>
</evidence>
<evidence type="ECO:0000256" key="12">
    <source>
        <dbReference type="ARBA" id="ARBA00023125"/>
    </source>
</evidence>
<keyword evidence="11 15" id="KW-0239">DNA-directed DNA polymerase</keyword>
<organism evidence="18 19">
    <name type="scientific">Bacterioplanes sanyensis</name>
    <dbReference type="NCBI Taxonomy" id="1249553"/>
    <lineage>
        <taxon>Bacteria</taxon>
        <taxon>Pseudomonadati</taxon>
        <taxon>Pseudomonadota</taxon>
        <taxon>Gammaproteobacteria</taxon>
        <taxon>Oceanospirillales</taxon>
        <taxon>Oceanospirillaceae</taxon>
        <taxon>Bacterioplanes</taxon>
    </lineage>
</organism>
<evidence type="ECO:0000313" key="19">
    <source>
        <dbReference type="Proteomes" id="UP000202440"/>
    </source>
</evidence>
<dbReference type="SUPFAM" id="SSF100879">
    <property type="entry name" value="Lesion bypass DNA polymerase (Y-family), little finger domain"/>
    <property type="match status" value="1"/>
</dbReference>
<keyword evidence="6 15" id="KW-0548">Nucleotidyltransferase</keyword>
<dbReference type="Pfam" id="PF00817">
    <property type="entry name" value="IMS"/>
    <property type="match status" value="1"/>
</dbReference>
<dbReference type="NCBIfam" id="NF002677">
    <property type="entry name" value="PRK02406.1"/>
    <property type="match status" value="1"/>
</dbReference>
<dbReference type="Gene3D" id="3.30.70.270">
    <property type="match status" value="1"/>
</dbReference>
<evidence type="ECO:0000256" key="2">
    <source>
        <dbReference type="ARBA" id="ARBA00010945"/>
    </source>
</evidence>
<evidence type="ECO:0000256" key="14">
    <source>
        <dbReference type="ARBA" id="ARBA00049244"/>
    </source>
</evidence>
<dbReference type="InterPro" id="IPR036775">
    <property type="entry name" value="DNA_pol_Y-fam_lit_finger_sf"/>
</dbReference>
<dbReference type="Gene3D" id="1.10.150.20">
    <property type="entry name" value="5' to 3' exonuclease, C-terminal subdomain"/>
    <property type="match status" value="1"/>
</dbReference>
<evidence type="ECO:0000256" key="8">
    <source>
        <dbReference type="ARBA" id="ARBA00022723"/>
    </source>
</evidence>
<keyword evidence="19" id="KW-1185">Reference proteome</keyword>
<dbReference type="GO" id="GO:0000287">
    <property type="term" value="F:magnesium ion binding"/>
    <property type="evidence" value="ECO:0007669"/>
    <property type="project" value="UniProtKB-UniRule"/>
</dbReference>
<keyword evidence="8 15" id="KW-0479">Metal-binding</keyword>
<dbReference type="GO" id="GO:0005829">
    <property type="term" value="C:cytosol"/>
    <property type="evidence" value="ECO:0007669"/>
    <property type="project" value="TreeGrafter"/>
</dbReference>
<name>A0A222FQF3_9GAMM</name>
<comment type="similarity">
    <text evidence="2 15">Belongs to the DNA polymerase type-Y family.</text>
</comment>
<dbReference type="PANTHER" id="PTHR11076">
    <property type="entry name" value="DNA REPAIR POLYMERASE UMUC / TRANSFERASE FAMILY MEMBER"/>
    <property type="match status" value="1"/>
</dbReference>
<dbReference type="KEGG" id="bsan:CHH28_19690"/>
<evidence type="ECO:0000256" key="16">
    <source>
        <dbReference type="SAM" id="MobiDB-lite"/>
    </source>
</evidence>
<feature type="binding site" evidence="15">
    <location>
        <position position="8"/>
    </location>
    <ligand>
        <name>Mg(2+)</name>
        <dbReference type="ChEBI" id="CHEBI:18420"/>
    </ligand>
</feature>
<evidence type="ECO:0000256" key="9">
    <source>
        <dbReference type="ARBA" id="ARBA00022763"/>
    </source>
</evidence>
<dbReference type="CDD" id="cd03586">
    <property type="entry name" value="PolY_Pol_IV_kappa"/>
    <property type="match status" value="1"/>
</dbReference>
<evidence type="ECO:0000256" key="5">
    <source>
        <dbReference type="ARBA" id="ARBA00022679"/>
    </source>
</evidence>